<dbReference type="PANTHER" id="PTHR10292:SF11">
    <property type="entry name" value="CLATHRIN HEAVY CHAIN LINKER DOMAIN-CONTAINING PROTEIN 1"/>
    <property type="match status" value="1"/>
</dbReference>
<protein>
    <submittedName>
        <fullName evidence="2">Clathrin heavy chain linker domain-containing 1-like</fullName>
    </submittedName>
</protein>
<dbReference type="OrthoDB" id="2113814at2759"/>
<reference evidence="2" key="1">
    <citation type="submission" date="2020-04" db="EMBL/GenBank/DDBJ databases">
        <authorList>
            <person name="Alioto T."/>
            <person name="Alioto T."/>
            <person name="Gomez Garrido J."/>
        </authorList>
    </citation>
    <scope>NUCLEOTIDE SEQUENCE</scope>
    <source>
        <strain evidence="2">A484AB</strain>
    </source>
</reference>
<organism evidence="2 3">
    <name type="scientific">Paramuricea clavata</name>
    <name type="common">Red gorgonian</name>
    <name type="synonym">Violescent sea-whip</name>
    <dbReference type="NCBI Taxonomy" id="317549"/>
    <lineage>
        <taxon>Eukaryota</taxon>
        <taxon>Metazoa</taxon>
        <taxon>Cnidaria</taxon>
        <taxon>Anthozoa</taxon>
        <taxon>Octocorallia</taxon>
        <taxon>Malacalcyonacea</taxon>
        <taxon>Plexauridae</taxon>
        <taxon>Paramuricea</taxon>
    </lineage>
</organism>
<dbReference type="EMBL" id="CACRXK020011253">
    <property type="protein sequence ID" value="CAB4021074.1"/>
    <property type="molecule type" value="Genomic_DNA"/>
</dbReference>
<dbReference type="InterPro" id="IPR012331">
    <property type="entry name" value="Clathrin_H-chain_linker"/>
</dbReference>
<feature type="compositionally biased region" description="Basic and acidic residues" evidence="1">
    <location>
        <begin position="1"/>
        <end position="15"/>
    </location>
</feature>
<feature type="region of interest" description="Disordered" evidence="1">
    <location>
        <begin position="1"/>
        <end position="29"/>
    </location>
</feature>
<name>A0A6S7IPE2_PARCT</name>
<dbReference type="InterPro" id="IPR016024">
    <property type="entry name" value="ARM-type_fold"/>
</dbReference>
<evidence type="ECO:0000313" key="2">
    <source>
        <dbReference type="EMBL" id="CAB4021074.1"/>
    </source>
</evidence>
<feature type="non-terminal residue" evidence="2">
    <location>
        <position position="1"/>
    </location>
</feature>
<sequence>ALNDYERLDSSRKYDPLQQHISTDDDDPLKKKESEKLVTFIEHFNDLFDFAQYEAAAIHAATSPMAILRTPQAMQKFKEVEIFEGSKSPLFLYCEALMTTSVVDSETFKLLPSMSLECISCALKESGINLAIHWLNQPCIVSSIPLANFLVDSCQCVRNCCCKCQALAEGIYRKFEAHQQVANTLARQGKYRAVIEYGRTNGGFKIADYKAILESNPTIFYAIMLLQSNLNSRRTECGISFCCIINILLTNNEEVLISFLEQIASTGVYDSKRIKHSISDLIFQEKSSDKMTTEKWKRVMDLCCSNDRSEIAMEILSTLLVRQALNHASISSSMDYIS</sequence>
<keyword evidence="3" id="KW-1185">Reference proteome</keyword>
<proteinExistence type="predicted"/>
<dbReference type="AlphaFoldDB" id="A0A6S7IPE2"/>
<gene>
    <name evidence="2" type="ORF">PACLA_8A048319</name>
</gene>
<dbReference type="Pfam" id="PF13838">
    <property type="entry name" value="Clathrin_H_link"/>
    <property type="match status" value="1"/>
</dbReference>
<evidence type="ECO:0000256" key="1">
    <source>
        <dbReference type="SAM" id="MobiDB-lite"/>
    </source>
</evidence>
<accession>A0A6S7IPE2</accession>
<evidence type="ECO:0000313" key="3">
    <source>
        <dbReference type="Proteomes" id="UP001152795"/>
    </source>
</evidence>
<dbReference type="PANTHER" id="PTHR10292">
    <property type="entry name" value="CLATHRIN HEAVY CHAIN RELATED"/>
    <property type="match status" value="1"/>
</dbReference>
<comment type="caution">
    <text evidence="2">The sequence shown here is derived from an EMBL/GenBank/DDBJ whole genome shotgun (WGS) entry which is preliminary data.</text>
</comment>
<dbReference type="Proteomes" id="UP001152795">
    <property type="component" value="Unassembled WGS sequence"/>
</dbReference>
<dbReference type="Gene3D" id="1.25.40.30">
    <property type="match status" value="1"/>
</dbReference>
<dbReference type="SUPFAM" id="SSF48371">
    <property type="entry name" value="ARM repeat"/>
    <property type="match status" value="1"/>
</dbReference>